<accession>A0AA41SE74</accession>
<dbReference type="EMBL" id="JAJJMA010137674">
    <property type="protein sequence ID" value="MCL7033716.1"/>
    <property type="molecule type" value="Genomic_DNA"/>
</dbReference>
<evidence type="ECO:0000313" key="2">
    <source>
        <dbReference type="EMBL" id="MCL7033716.1"/>
    </source>
</evidence>
<organism evidence="2 3">
    <name type="scientific">Papaver nudicaule</name>
    <name type="common">Iceland poppy</name>
    <dbReference type="NCBI Taxonomy" id="74823"/>
    <lineage>
        <taxon>Eukaryota</taxon>
        <taxon>Viridiplantae</taxon>
        <taxon>Streptophyta</taxon>
        <taxon>Embryophyta</taxon>
        <taxon>Tracheophyta</taxon>
        <taxon>Spermatophyta</taxon>
        <taxon>Magnoliopsida</taxon>
        <taxon>Ranunculales</taxon>
        <taxon>Papaveraceae</taxon>
        <taxon>Papaveroideae</taxon>
        <taxon>Papaver</taxon>
    </lineage>
</organism>
<evidence type="ECO:0000313" key="1">
    <source>
        <dbReference type="EMBL" id="MCL7021505.1"/>
    </source>
</evidence>
<dbReference type="AlphaFoldDB" id="A0AA41SE74"/>
<keyword evidence="3" id="KW-1185">Reference proteome</keyword>
<name>A0AA41SE74_PAPNU</name>
<dbReference type="Proteomes" id="UP001177140">
    <property type="component" value="Unassembled WGS sequence"/>
</dbReference>
<comment type="caution">
    <text evidence="2">The sequence shown here is derived from an EMBL/GenBank/DDBJ whole genome shotgun (WGS) entry which is preliminary data.</text>
</comment>
<gene>
    <name evidence="2" type="ORF">MKW94_015052</name>
    <name evidence="1" type="ORF">MKW94_018175</name>
</gene>
<reference evidence="2" key="1">
    <citation type="submission" date="2022-03" db="EMBL/GenBank/DDBJ databases">
        <title>A functionally conserved STORR gene fusion in Papaver species that diverged 16.8 million years ago.</title>
        <authorList>
            <person name="Catania T."/>
        </authorList>
    </citation>
    <scope>NUCLEOTIDE SEQUENCE</scope>
    <source>
        <strain evidence="2">S-191538</strain>
    </source>
</reference>
<sequence>MANKIHIFKKSAIEAGTPENYYLNPSDNLMKIASEWRVIEHEDFLTLTINHHGFGNLIFITFPENSFNIEVKVENKETGAARFDHQDGMKKFSIEMNPKFLESRIQRDESVRLAAPTQRFFITKLKK</sequence>
<dbReference type="EMBL" id="JAJJMA010001638">
    <property type="protein sequence ID" value="MCL7021505.1"/>
    <property type="molecule type" value="Genomic_DNA"/>
</dbReference>
<protein>
    <submittedName>
        <fullName evidence="2">Uncharacterized protein</fullName>
    </submittedName>
</protein>
<evidence type="ECO:0000313" key="3">
    <source>
        <dbReference type="Proteomes" id="UP001177140"/>
    </source>
</evidence>
<proteinExistence type="predicted"/>